<evidence type="ECO:0000313" key="3">
    <source>
        <dbReference type="Proteomes" id="UP000678499"/>
    </source>
</evidence>
<gene>
    <name evidence="2" type="ORF">NMOB1V02_LOCUS9850</name>
</gene>
<dbReference type="EMBL" id="CAJPEX010003620">
    <property type="protein sequence ID" value="CAG0922373.1"/>
    <property type="molecule type" value="Genomic_DNA"/>
</dbReference>
<sequence>MIFSGATLEIQRQQMMDQLEQQMILSRQQELANRGFDNFNRGAPPPEQVVADETLVASLVDMGFSRERAVRALQRANNDIEMATNFMLQDADANSNRQ</sequence>
<dbReference type="Pfam" id="PF22562">
    <property type="entry name" value="UBA_7"/>
    <property type="match status" value="1"/>
</dbReference>
<proteinExistence type="predicted"/>
<protein>
    <recommendedName>
        <fullName evidence="1">UBA domain-containing protein</fullName>
    </recommendedName>
</protein>
<organism evidence="2">
    <name type="scientific">Notodromas monacha</name>
    <dbReference type="NCBI Taxonomy" id="399045"/>
    <lineage>
        <taxon>Eukaryota</taxon>
        <taxon>Metazoa</taxon>
        <taxon>Ecdysozoa</taxon>
        <taxon>Arthropoda</taxon>
        <taxon>Crustacea</taxon>
        <taxon>Oligostraca</taxon>
        <taxon>Ostracoda</taxon>
        <taxon>Podocopa</taxon>
        <taxon>Podocopida</taxon>
        <taxon>Cypridocopina</taxon>
        <taxon>Cypridoidea</taxon>
        <taxon>Cyprididae</taxon>
        <taxon>Notodromas</taxon>
    </lineage>
</organism>
<dbReference type="EMBL" id="OA885657">
    <property type="protein sequence ID" value="CAD7282221.1"/>
    <property type="molecule type" value="Genomic_DNA"/>
</dbReference>
<dbReference type="Gene3D" id="1.10.8.10">
    <property type="entry name" value="DNA helicase RuvA subunit, C-terminal domain"/>
    <property type="match status" value="1"/>
</dbReference>
<dbReference type="OrthoDB" id="10254930at2759"/>
<keyword evidence="3" id="KW-1185">Reference proteome</keyword>
<reference evidence="2" key="1">
    <citation type="submission" date="2020-11" db="EMBL/GenBank/DDBJ databases">
        <authorList>
            <person name="Tran Van P."/>
        </authorList>
    </citation>
    <scope>NUCLEOTIDE SEQUENCE</scope>
</reference>
<accession>A0A7R9BV87</accession>
<dbReference type="PROSITE" id="PS50030">
    <property type="entry name" value="UBA"/>
    <property type="match status" value="1"/>
</dbReference>
<dbReference type="InterPro" id="IPR009060">
    <property type="entry name" value="UBA-like_sf"/>
</dbReference>
<name>A0A7R9BV87_9CRUS</name>
<feature type="domain" description="UBA" evidence="1">
    <location>
        <begin position="50"/>
        <end position="90"/>
    </location>
</feature>
<dbReference type="Proteomes" id="UP000678499">
    <property type="component" value="Unassembled WGS sequence"/>
</dbReference>
<dbReference type="SUPFAM" id="SSF46934">
    <property type="entry name" value="UBA-like"/>
    <property type="match status" value="1"/>
</dbReference>
<evidence type="ECO:0000259" key="1">
    <source>
        <dbReference type="PROSITE" id="PS50030"/>
    </source>
</evidence>
<dbReference type="AlphaFoldDB" id="A0A7R9BV87"/>
<evidence type="ECO:0000313" key="2">
    <source>
        <dbReference type="EMBL" id="CAD7282221.1"/>
    </source>
</evidence>
<dbReference type="InterPro" id="IPR015940">
    <property type="entry name" value="UBA"/>
</dbReference>
<dbReference type="SMART" id="SM00165">
    <property type="entry name" value="UBA"/>
    <property type="match status" value="1"/>
</dbReference>